<organism evidence="1 2">
    <name type="scientific">Iris pallida</name>
    <name type="common">Sweet iris</name>
    <dbReference type="NCBI Taxonomy" id="29817"/>
    <lineage>
        <taxon>Eukaryota</taxon>
        <taxon>Viridiplantae</taxon>
        <taxon>Streptophyta</taxon>
        <taxon>Embryophyta</taxon>
        <taxon>Tracheophyta</taxon>
        <taxon>Spermatophyta</taxon>
        <taxon>Magnoliopsida</taxon>
        <taxon>Liliopsida</taxon>
        <taxon>Asparagales</taxon>
        <taxon>Iridaceae</taxon>
        <taxon>Iridoideae</taxon>
        <taxon>Irideae</taxon>
        <taxon>Iris</taxon>
    </lineage>
</organism>
<evidence type="ECO:0000313" key="2">
    <source>
        <dbReference type="Proteomes" id="UP001140949"/>
    </source>
</evidence>
<accession>A0AAX6F7F0</accession>
<name>A0AAX6F7F0_IRIPA</name>
<reference evidence="1" key="2">
    <citation type="submission" date="2023-04" db="EMBL/GenBank/DDBJ databases">
        <authorList>
            <person name="Bruccoleri R.E."/>
            <person name="Oakeley E.J."/>
            <person name="Faust A.-M."/>
            <person name="Dessus-Babus S."/>
            <person name="Altorfer M."/>
            <person name="Burckhardt D."/>
            <person name="Oertli M."/>
            <person name="Naumann U."/>
            <person name="Petersen F."/>
            <person name="Wong J."/>
        </authorList>
    </citation>
    <scope>NUCLEOTIDE SEQUENCE</scope>
    <source>
        <strain evidence="1">GSM-AAB239-AS_SAM_17_03QT</strain>
        <tissue evidence="1">Leaf</tissue>
    </source>
</reference>
<dbReference type="AlphaFoldDB" id="A0AAX6F7F0"/>
<evidence type="ECO:0000313" key="1">
    <source>
        <dbReference type="EMBL" id="KAJ6812367.1"/>
    </source>
</evidence>
<dbReference type="EMBL" id="JANAVB010031215">
    <property type="protein sequence ID" value="KAJ6812367.1"/>
    <property type="molecule type" value="Genomic_DNA"/>
</dbReference>
<sequence>MNCSGNRHTGPFTGGGRWIWMRVRSKQSGGNLDGAVKRLTNWSRSALVVHEGQAA</sequence>
<reference evidence="1" key="1">
    <citation type="journal article" date="2023" name="GigaByte">
        <title>Genome assembly of the bearded iris, Iris pallida Lam.</title>
        <authorList>
            <person name="Bruccoleri R.E."/>
            <person name="Oakeley E.J."/>
            <person name="Faust A.M.E."/>
            <person name="Altorfer M."/>
            <person name="Dessus-Babus S."/>
            <person name="Burckhardt D."/>
            <person name="Oertli M."/>
            <person name="Naumann U."/>
            <person name="Petersen F."/>
            <person name="Wong J."/>
        </authorList>
    </citation>
    <scope>NUCLEOTIDE SEQUENCE</scope>
    <source>
        <strain evidence="1">GSM-AAB239-AS_SAM_17_03QT</strain>
    </source>
</reference>
<comment type="caution">
    <text evidence="1">The sequence shown here is derived from an EMBL/GenBank/DDBJ whole genome shotgun (WGS) entry which is preliminary data.</text>
</comment>
<proteinExistence type="predicted"/>
<protein>
    <submittedName>
        <fullName evidence="1">Skin secretory protein xP2</fullName>
    </submittedName>
</protein>
<dbReference type="Proteomes" id="UP001140949">
    <property type="component" value="Unassembled WGS sequence"/>
</dbReference>
<keyword evidence="2" id="KW-1185">Reference proteome</keyword>
<gene>
    <name evidence="1" type="ORF">M6B38_149635</name>
</gene>